<keyword evidence="3" id="KW-1185">Reference proteome</keyword>
<evidence type="ECO:0000313" key="2">
    <source>
        <dbReference type="EMBL" id="OJJ32232.1"/>
    </source>
</evidence>
<dbReference type="EMBL" id="KV878215">
    <property type="protein sequence ID" value="OJJ32232.1"/>
    <property type="molecule type" value="Genomic_DNA"/>
</dbReference>
<dbReference type="RefSeq" id="XP_040685909.1">
    <property type="nucleotide sequence ID" value="XM_040839611.1"/>
</dbReference>
<reference evidence="3" key="1">
    <citation type="journal article" date="2017" name="Genome Biol.">
        <title>Comparative genomics reveals high biological diversity and specific adaptations in the industrially and medically important fungal genus Aspergillus.</title>
        <authorList>
            <person name="de Vries R.P."/>
            <person name="Riley R."/>
            <person name="Wiebenga A."/>
            <person name="Aguilar-Osorio G."/>
            <person name="Amillis S."/>
            <person name="Uchima C.A."/>
            <person name="Anderluh G."/>
            <person name="Asadollahi M."/>
            <person name="Askin M."/>
            <person name="Barry K."/>
            <person name="Battaglia E."/>
            <person name="Bayram O."/>
            <person name="Benocci T."/>
            <person name="Braus-Stromeyer S.A."/>
            <person name="Caldana C."/>
            <person name="Canovas D."/>
            <person name="Cerqueira G.C."/>
            <person name="Chen F."/>
            <person name="Chen W."/>
            <person name="Choi C."/>
            <person name="Clum A."/>
            <person name="Dos Santos R.A."/>
            <person name="Damasio A.R."/>
            <person name="Diallinas G."/>
            <person name="Emri T."/>
            <person name="Fekete E."/>
            <person name="Flipphi M."/>
            <person name="Freyberg S."/>
            <person name="Gallo A."/>
            <person name="Gournas C."/>
            <person name="Habgood R."/>
            <person name="Hainaut M."/>
            <person name="Harispe M.L."/>
            <person name="Henrissat B."/>
            <person name="Hilden K.S."/>
            <person name="Hope R."/>
            <person name="Hossain A."/>
            <person name="Karabika E."/>
            <person name="Karaffa L."/>
            <person name="Karanyi Z."/>
            <person name="Krasevec N."/>
            <person name="Kuo A."/>
            <person name="Kusch H."/>
            <person name="LaButti K."/>
            <person name="Lagendijk E.L."/>
            <person name="Lapidus A."/>
            <person name="Levasseur A."/>
            <person name="Lindquist E."/>
            <person name="Lipzen A."/>
            <person name="Logrieco A.F."/>
            <person name="MacCabe A."/>
            <person name="Maekelae M.R."/>
            <person name="Malavazi I."/>
            <person name="Melin P."/>
            <person name="Meyer V."/>
            <person name="Mielnichuk N."/>
            <person name="Miskei M."/>
            <person name="Molnar A.P."/>
            <person name="Mule G."/>
            <person name="Ngan C.Y."/>
            <person name="Orejas M."/>
            <person name="Orosz E."/>
            <person name="Ouedraogo J.P."/>
            <person name="Overkamp K.M."/>
            <person name="Park H.-S."/>
            <person name="Perrone G."/>
            <person name="Piumi F."/>
            <person name="Punt P.J."/>
            <person name="Ram A.F."/>
            <person name="Ramon A."/>
            <person name="Rauscher S."/>
            <person name="Record E."/>
            <person name="Riano-Pachon D.M."/>
            <person name="Robert V."/>
            <person name="Roehrig J."/>
            <person name="Ruller R."/>
            <person name="Salamov A."/>
            <person name="Salih N.S."/>
            <person name="Samson R.A."/>
            <person name="Sandor E."/>
            <person name="Sanguinetti M."/>
            <person name="Schuetze T."/>
            <person name="Sepcic K."/>
            <person name="Shelest E."/>
            <person name="Sherlock G."/>
            <person name="Sophianopoulou V."/>
            <person name="Squina F.M."/>
            <person name="Sun H."/>
            <person name="Susca A."/>
            <person name="Todd R.B."/>
            <person name="Tsang A."/>
            <person name="Unkles S.E."/>
            <person name="van de Wiele N."/>
            <person name="van Rossen-Uffink D."/>
            <person name="Oliveira J.V."/>
            <person name="Vesth T.C."/>
            <person name="Visser J."/>
            <person name="Yu J.-H."/>
            <person name="Zhou M."/>
            <person name="Andersen M.R."/>
            <person name="Archer D.B."/>
            <person name="Baker S.E."/>
            <person name="Benoit I."/>
            <person name="Brakhage A.A."/>
            <person name="Braus G.H."/>
            <person name="Fischer R."/>
            <person name="Frisvad J.C."/>
            <person name="Goldman G.H."/>
            <person name="Houbraken J."/>
            <person name="Oakley B."/>
            <person name="Pocsi I."/>
            <person name="Scazzocchio C."/>
            <person name="Seiboth B."/>
            <person name="vanKuyk P.A."/>
            <person name="Wortman J."/>
            <person name="Dyer P.S."/>
            <person name="Grigoriev I.V."/>
        </authorList>
    </citation>
    <scope>NUCLEOTIDE SEQUENCE [LARGE SCALE GENOMIC DNA]</scope>
    <source>
        <strain evidence="3">DTO 134E9</strain>
    </source>
</reference>
<dbReference type="Pfam" id="PF06985">
    <property type="entry name" value="HET"/>
    <property type="match status" value="1"/>
</dbReference>
<accession>A0A1L9RBD0</accession>
<dbReference type="PANTHER" id="PTHR33112:SF16">
    <property type="entry name" value="HETEROKARYON INCOMPATIBILITY DOMAIN-CONTAINING PROTEIN"/>
    <property type="match status" value="1"/>
</dbReference>
<feature type="domain" description="Heterokaryon incompatibility" evidence="1">
    <location>
        <begin position="45"/>
        <end position="133"/>
    </location>
</feature>
<dbReference type="AlphaFoldDB" id="A0A1L9RBD0"/>
<organism evidence="2 3">
    <name type="scientific">Aspergillus wentii DTO 134E9</name>
    <dbReference type="NCBI Taxonomy" id="1073089"/>
    <lineage>
        <taxon>Eukaryota</taxon>
        <taxon>Fungi</taxon>
        <taxon>Dikarya</taxon>
        <taxon>Ascomycota</taxon>
        <taxon>Pezizomycotina</taxon>
        <taxon>Eurotiomycetes</taxon>
        <taxon>Eurotiomycetidae</taxon>
        <taxon>Eurotiales</taxon>
        <taxon>Aspergillaceae</taxon>
        <taxon>Aspergillus</taxon>
        <taxon>Aspergillus subgen. Cremei</taxon>
    </lineage>
</organism>
<dbReference type="STRING" id="1073089.A0A1L9RBD0"/>
<dbReference type="OrthoDB" id="5125733at2759"/>
<dbReference type="GeneID" id="63755459"/>
<evidence type="ECO:0000259" key="1">
    <source>
        <dbReference type="Pfam" id="PF06985"/>
    </source>
</evidence>
<sequence>WLQDCVDNHENCRTPSFMPKRLIDVGGDSHQDLCLREDMHQETPYIAVSHSWKFSEARKFMTLKDNYESRKQYIPWQGLSKTFRDVIDICRWPGVRHVWIDTFCIIQDNAEDWADQASQMGCIYEGAYITIAVDYDPD</sequence>
<name>A0A1L9RBD0_ASPWE</name>
<dbReference type="Proteomes" id="UP000184383">
    <property type="component" value="Unassembled WGS sequence"/>
</dbReference>
<evidence type="ECO:0000313" key="3">
    <source>
        <dbReference type="Proteomes" id="UP000184383"/>
    </source>
</evidence>
<feature type="non-terminal residue" evidence="2">
    <location>
        <position position="138"/>
    </location>
</feature>
<dbReference type="VEuPathDB" id="FungiDB:ASPWEDRAFT_95889"/>
<dbReference type="InterPro" id="IPR010730">
    <property type="entry name" value="HET"/>
</dbReference>
<feature type="non-terminal residue" evidence="2">
    <location>
        <position position="1"/>
    </location>
</feature>
<dbReference type="PANTHER" id="PTHR33112">
    <property type="entry name" value="DOMAIN PROTEIN, PUTATIVE-RELATED"/>
    <property type="match status" value="1"/>
</dbReference>
<gene>
    <name evidence="2" type="ORF">ASPWEDRAFT_95889</name>
</gene>
<proteinExistence type="predicted"/>
<protein>
    <recommendedName>
        <fullName evidence="1">Heterokaryon incompatibility domain-containing protein</fullName>
    </recommendedName>
</protein>